<sequence>MTQSGSERQRTIPGLDLDIDEVIDTPARVSDTALATVDDQVVAIIECTEALANYVEELHAPDGFDQFLTPAECAEIAAFVDALGNNPARVEEFFERRTGLILRQRNPDAGWTVETVREAVARANERRADPDLPPFAHECFALLDALVNYLDAFHGSNGFREVLTLAERQAVAQQINRLLDDSANS</sequence>
<accession>A0ABV6QEM8</accession>
<proteinExistence type="predicted"/>
<dbReference type="RefSeq" id="WP_380043779.1">
    <property type="nucleotide sequence ID" value="NZ_JBHLTC010000002.1"/>
</dbReference>
<keyword evidence="2" id="KW-1185">Reference proteome</keyword>
<protein>
    <submittedName>
        <fullName evidence="1">Uncharacterized protein</fullName>
    </submittedName>
</protein>
<name>A0ABV6QEM8_9ACTN</name>
<comment type="caution">
    <text evidence="1">The sequence shown here is derived from an EMBL/GenBank/DDBJ whole genome shotgun (WGS) entry which is preliminary data.</text>
</comment>
<reference evidence="1 2" key="1">
    <citation type="submission" date="2024-09" db="EMBL/GenBank/DDBJ databases">
        <authorList>
            <person name="Sun Q."/>
            <person name="Mori K."/>
        </authorList>
    </citation>
    <scope>NUCLEOTIDE SEQUENCE [LARGE SCALE GENOMIC DNA]</scope>
    <source>
        <strain evidence="1 2">CGMCC 1.15906</strain>
    </source>
</reference>
<evidence type="ECO:0000313" key="2">
    <source>
        <dbReference type="Proteomes" id="UP001589890"/>
    </source>
</evidence>
<dbReference type="Proteomes" id="UP001589890">
    <property type="component" value="Unassembled WGS sequence"/>
</dbReference>
<dbReference type="EMBL" id="JBHLTC010000002">
    <property type="protein sequence ID" value="MFC0623089.1"/>
    <property type="molecule type" value="Genomic_DNA"/>
</dbReference>
<evidence type="ECO:0000313" key="1">
    <source>
        <dbReference type="EMBL" id="MFC0623089.1"/>
    </source>
</evidence>
<gene>
    <name evidence="1" type="ORF">ACFFGN_03390</name>
</gene>
<organism evidence="1 2">
    <name type="scientific">Kribbella deserti</name>
    <dbReference type="NCBI Taxonomy" id="1926257"/>
    <lineage>
        <taxon>Bacteria</taxon>
        <taxon>Bacillati</taxon>
        <taxon>Actinomycetota</taxon>
        <taxon>Actinomycetes</taxon>
        <taxon>Propionibacteriales</taxon>
        <taxon>Kribbellaceae</taxon>
        <taxon>Kribbella</taxon>
    </lineage>
</organism>